<evidence type="ECO:0000313" key="1">
    <source>
        <dbReference type="EMBL" id="KAJ1144694.1"/>
    </source>
</evidence>
<gene>
    <name evidence="1" type="ORF">NDU88_010991</name>
</gene>
<keyword evidence="2" id="KW-1185">Reference proteome</keyword>
<accession>A0AAV7R0B4</accession>
<organism evidence="1 2">
    <name type="scientific">Pleurodeles waltl</name>
    <name type="common">Iberian ribbed newt</name>
    <dbReference type="NCBI Taxonomy" id="8319"/>
    <lineage>
        <taxon>Eukaryota</taxon>
        <taxon>Metazoa</taxon>
        <taxon>Chordata</taxon>
        <taxon>Craniata</taxon>
        <taxon>Vertebrata</taxon>
        <taxon>Euteleostomi</taxon>
        <taxon>Amphibia</taxon>
        <taxon>Batrachia</taxon>
        <taxon>Caudata</taxon>
        <taxon>Salamandroidea</taxon>
        <taxon>Salamandridae</taxon>
        <taxon>Pleurodelinae</taxon>
        <taxon>Pleurodeles</taxon>
    </lineage>
</organism>
<proteinExistence type="predicted"/>
<dbReference type="Proteomes" id="UP001066276">
    <property type="component" value="Chromosome 6"/>
</dbReference>
<reference evidence="1" key="1">
    <citation type="journal article" date="2022" name="bioRxiv">
        <title>Sequencing and chromosome-scale assembly of the giantPleurodeles waltlgenome.</title>
        <authorList>
            <person name="Brown T."/>
            <person name="Elewa A."/>
            <person name="Iarovenko S."/>
            <person name="Subramanian E."/>
            <person name="Araus A.J."/>
            <person name="Petzold A."/>
            <person name="Susuki M."/>
            <person name="Suzuki K.-i.T."/>
            <person name="Hayashi T."/>
            <person name="Toyoda A."/>
            <person name="Oliveira C."/>
            <person name="Osipova E."/>
            <person name="Leigh N.D."/>
            <person name="Simon A."/>
            <person name="Yun M.H."/>
        </authorList>
    </citation>
    <scope>NUCLEOTIDE SEQUENCE</scope>
    <source>
        <strain evidence="1">20211129_DDA</strain>
        <tissue evidence="1">Liver</tissue>
    </source>
</reference>
<dbReference type="AlphaFoldDB" id="A0AAV7R0B4"/>
<sequence>MSIDNVYNGGAEVSADEETGIGRLAVDNAIDTELFNVVSVYIITTNGAVNDLIVDLTSGFPDVCEGSELGFLMSVDTTAFSEGVDGSETDVFCLGDP</sequence>
<protein>
    <submittedName>
        <fullName evidence="1">Uncharacterized protein</fullName>
    </submittedName>
</protein>
<evidence type="ECO:0000313" key="2">
    <source>
        <dbReference type="Proteomes" id="UP001066276"/>
    </source>
</evidence>
<dbReference type="EMBL" id="JANPWB010000010">
    <property type="protein sequence ID" value="KAJ1144694.1"/>
    <property type="molecule type" value="Genomic_DNA"/>
</dbReference>
<name>A0AAV7R0B4_PLEWA</name>
<comment type="caution">
    <text evidence="1">The sequence shown here is derived from an EMBL/GenBank/DDBJ whole genome shotgun (WGS) entry which is preliminary data.</text>
</comment>